<accession>A0ABT3KD65</accession>
<keyword evidence="2" id="KW-1185">Reference proteome</keyword>
<name>A0ABT3KD65_9GAMM</name>
<proteinExistence type="predicted"/>
<protein>
    <submittedName>
        <fullName evidence="1">Uncharacterized protein</fullName>
    </submittedName>
</protein>
<dbReference type="EMBL" id="JAPEUL010000004">
    <property type="protein sequence ID" value="MCW4628111.1"/>
    <property type="molecule type" value="Genomic_DNA"/>
</dbReference>
<dbReference type="Proteomes" id="UP001431181">
    <property type="component" value="Unassembled WGS sequence"/>
</dbReference>
<evidence type="ECO:0000313" key="1">
    <source>
        <dbReference type="EMBL" id="MCW4628111.1"/>
    </source>
</evidence>
<gene>
    <name evidence="1" type="ORF">ONZ52_03395</name>
</gene>
<sequence>MTDELEENIVERDFFARPEEEQRDFLAQTWCNHCMEVDLGMVNPKEFESKDRVWIEGDCIKCGHSTVTEIVEEDEE</sequence>
<evidence type="ECO:0000313" key="2">
    <source>
        <dbReference type="Proteomes" id="UP001431181"/>
    </source>
</evidence>
<organism evidence="1 2">
    <name type="scientific">Marinomonas rhodophyticola</name>
    <dbReference type="NCBI Taxonomy" id="2992803"/>
    <lineage>
        <taxon>Bacteria</taxon>
        <taxon>Pseudomonadati</taxon>
        <taxon>Pseudomonadota</taxon>
        <taxon>Gammaproteobacteria</taxon>
        <taxon>Oceanospirillales</taxon>
        <taxon>Oceanospirillaceae</taxon>
        <taxon>Marinomonas</taxon>
    </lineage>
</organism>
<reference evidence="1" key="1">
    <citation type="submission" date="2022-11" db="EMBL/GenBank/DDBJ databases">
        <title>Marinomonas sp. nov., isolated from marine algae.</title>
        <authorList>
            <person name="Choi D.G."/>
            <person name="Kim J.M."/>
            <person name="Lee J.K."/>
            <person name="Baek J.H."/>
            <person name="Jeon C.O."/>
        </authorList>
    </citation>
    <scope>NUCLEOTIDE SEQUENCE</scope>
    <source>
        <strain evidence="1">KJ51-3</strain>
    </source>
</reference>
<comment type="caution">
    <text evidence="1">The sequence shown here is derived from an EMBL/GenBank/DDBJ whole genome shotgun (WGS) entry which is preliminary data.</text>
</comment>
<dbReference type="RefSeq" id="WP_265217277.1">
    <property type="nucleotide sequence ID" value="NZ_JAPEUL010000004.1"/>
</dbReference>